<dbReference type="PIRSF" id="PIRSF000429">
    <property type="entry name" value="Ac-CoA_Ac_transf"/>
    <property type="match status" value="1"/>
</dbReference>
<feature type="active site" description="Proton acceptor" evidence="4">
    <location>
        <position position="376"/>
    </location>
</feature>
<dbReference type="InterPro" id="IPR020616">
    <property type="entry name" value="Thiolase_N"/>
</dbReference>
<feature type="active site" description="Proton acceptor" evidence="4">
    <location>
        <position position="406"/>
    </location>
</feature>
<feature type="active site" description="Acyl-thioester intermediate" evidence="4">
    <location>
        <position position="92"/>
    </location>
</feature>
<evidence type="ECO:0000256" key="3">
    <source>
        <dbReference type="ARBA" id="ARBA00023315"/>
    </source>
</evidence>
<evidence type="ECO:0000256" key="4">
    <source>
        <dbReference type="PIRSR" id="PIRSR000429-1"/>
    </source>
</evidence>
<dbReference type="Pfam" id="PF00108">
    <property type="entry name" value="Thiolase_N"/>
    <property type="match status" value="1"/>
</dbReference>
<feature type="domain" description="Thiolase N-terminal" evidence="7">
    <location>
        <begin position="6"/>
        <end position="290"/>
    </location>
</feature>
<proteinExistence type="inferred from homology"/>
<gene>
    <name evidence="9" type="ORF">PA27867_0539</name>
</gene>
<evidence type="ECO:0000256" key="5">
    <source>
        <dbReference type="RuleBase" id="RU003557"/>
    </source>
</evidence>
<dbReference type="Pfam" id="PF02803">
    <property type="entry name" value="Thiolase_C"/>
    <property type="match status" value="1"/>
</dbReference>
<comment type="similarity">
    <text evidence="1 5">Belongs to the thiolase-like superfamily. Thiolase family.</text>
</comment>
<dbReference type="InterPro" id="IPR016039">
    <property type="entry name" value="Thiolase-like"/>
</dbReference>
<dbReference type="AlphaFoldDB" id="A0A1B1BG07"/>
<dbReference type="STRING" id="670052.PA27867_0539"/>
<evidence type="ECO:0000313" key="10">
    <source>
        <dbReference type="Proteomes" id="UP000092582"/>
    </source>
</evidence>
<dbReference type="PANTHER" id="PTHR43365">
    <property type="entry name" value="BLR7806 PROTEIN"/>
    <property type="match status" value="1"/>
</dbReference>
<organism evidence="9 10">
    <name type="scientific">Cryobacterium arcticum</name>
    <dbReference type="NCBI Taxonomy" id="670052"/>
    <lineage>
        <taxon>Bacteria</taxon>
        <taxon>Bacillati</taxon>
        <taxon>Actinomycetota</taxon>
        <taxon>Actinomycetes</taxon>
        <taxon>Micrococcales</taxon>
        <taxon>Microbacteriaceae</taxon>
        <taxon>Cryobacterium</taxon>
    </lineage>
</organism>
<dbReference type="InterPro" id="IPR002155">
    <property type="entry name" value="Thiolase"/>
</dbReference>
<keyword evidence="10" id="KW-1185">Reference proteome</keyword>
<accession>A0A1B1BG07</accession>
<dbReference type="PANTHER" id="PTHR43365:SF1">
    <property type="entry name" value="ACETYL-COA C-ACYLTRANSFERASE"/>
    <property type="match status" value="1"/>
</dbReference>
<dbReference type="CDD" id="cd00751">
    <property type="entry name" value="thiolase"/>
    <property type="match status" value="1"/>
</dbReference>
<dbReference type="Gene3D" id="3.40.47.10">
    <property type="match status" value="2"/>
</dbReference>
<dbReference type="Proteomes" id="UP000092582">
    <property type="component" value="Chromosome 1"/>
</dbReference>
<evidence type="ECO:0000256" key="2">
    <source>
        <dbReference type="ARBA" id="ARBA00022679"/>
    </source>
</evidence>
<dbReference type="RefSeq" id="WP_066592870.1">
    <property type="nucleotide sequence ID" value="NZ_CP016282.1"/>
</dbReference>
<keyword evidence="2 5" id="KW-0808">Transferase</keyword>
<sequence length="420" mass="43291">MSNDAVIVDVVRTPSGRGKPGGALAGVHPADLLAGVLSELVLRNDLDPALVDDVIGGCLTQVGEQSTNITRTALLSAGFPESVPGTTIDRQCGSSQQAATFAAQGVLAGSYDIVIACGVESMSRVPLGSAGGPVPAGGSDAAGRTEGWGSPTAWSAVASQDPHGRLMHERYPNGLVGQGVSAELISARWGLTRAELDEYAARSHRLAAAAADRGDFARGLLPVSLPDGRRVEDDQTIRRGTTIDTLADLPLAFRTDELAARFPEVDWQITAGNSSPLTDGASAALIMSASRAAALGLTPRARFHSFAVTGSDPLLMLTGVIPATRRILARSGLGIDDLDAYEVNEAFACVPLVWQRELHADLAKLNATGGAIALGHALGSSGTRLLGTLLETLEAGGGRYGLQTMCEGGGMANASIIERL</sequence>
<evidence type="ECO:0000259" key="8">
    <source>
        <dbReference type="Pfam" id="PF02803"/>
    </source>
</evidence>
<name>A0A1B1BG07_9MICO</name>
<evidence type="ECO:0000259" key="7">
    <source>
        <dbReference type="Pfam" id="PF00108"/>
    </source>
</evidence>
<evidence type="ECO:0000256" key="6">
    <source>
        <dbReference type="SAM" id="MobiDB-lite"/>
    </source>
</evidence>
<keyword evidence="3 5" id="KW-0012">Acyltransferase</keyword>
<evidence type="ECO:0000313" key="9">
    <source>
        <dbReference type="EMBL" id="ANP71508.1"/>
    </source>
</evidence>
<dbReference type="InterPro" id="IPR020617">
    <property type="entry name" value="Thiolase_C"/>
</dbReference>
<dbReference type="PATRIC" id="fig|670052.7.peg.564"/>
<dbReference type="NCBIfam" id="TIGR01930">
    <property type="entry name" value="AcCoA-C-Actrans"/>
    <property type="match status" value="1"/>
</dbReference>
<dbReference type="GO" id="GO:0016747">
    <property type="term" value="F:acyltransferase activity, transferring groups other than amino-acyl groups"/>
    <property type="evidence" value="ECO:0007669"/>
    <property type="project" value="InterPro"/>
</dbReference>
<dbReference type="SUPFAM" id="SSF53901">
    <property type="entry name" value="Thiolase-like"/>
    <property type="match status" value="2"/>
</dbReference>
<reference evidence="9 10" key="1">
    <citation type="submission" date="2016-06" db="EMBL/GenBank/DDBJ databases">
        <title>Genome sequencing of Cryobacterium arcticum PAMC 27867.</title>
        <authorList>
            <person name="Lee J."/>
            <person name="Kim O.-S."/>
        </authorList>
    </citation>
    <scope>NUCLEOTIDE SEQUENCE [LARGE SCALE GENOMIC DNA]</scope>
    <source>
        <strain evidence="9 10">PAMC 27867</strain>
    </source>
</reference>
<dbReference type="EMBL" id="CP016282">
    <property type="protein sequence ID" value="ANP71508.1"/>
    <property type="molecule type" value="Genomic_DNA"/>
</dbReference>
<protein>
    <submittedName>
        <fullName evidence="9">Acetyl-CoA acetyltransferase</fullName>
    </submittedName>
</protein>
<evidence type="ECO:0000256" key="1">
    <source>
        <dbReference type="ARBA" id="ARBA00010982"/>
    </source>
</evidence>
<feature type="region of interest" description="Disordered" evidence="6">
    <location>
        <begin position="131"/>
        <end position="150"/>
    </location>
</feature>
<feature type="domain" description="Thiolase C-terminal" evidence="8">
    <location>
        <begin position="298"/>
        <end position="419"/>
    </location>
</feature>
<dbReference type="KEGG" id="cart:PA27867_0539"/>
<dbReference type="OrthoDB" id="1402717at2"/>